<evidence type="ECO:0000313" key="1">
    <source>
        <dbReference type="EMBL" id="AEI00268.1"/>
    </source>
</evidence>
<evidence type="ECO:0000313" key="2">
    <source>
        <dbReference type="EMBL" id="QEY02286.1"/>
    </source>
</evidence>
<protein>
    <submittedName>
        <fullName evidence="1">Uncharacterized protein ORF361</fullName>
    </submittedName>
</protein>
<reference evidence="2" key="2">
    <citation type="submission" date="2018-09" db="EMBL/GenBank/DDBJ databases">
        <title>Genomic sequence analysis of Gallid alphaherpesvirus 3 strain 301B/1.</title>
        <authorList>
            <person name="Kim T."/>
            <person name="Volkening J.D."/>
            <person name="Spatz S.J."/>
        </authorList>
    </citation>
    <scope>NUCLEOTIDE SEQUENCE</scope>
    <source>
        <strain evidence="2">301B/1</strain>
    </source>
</reference>
<sequence length="162" mass="17778">MFVSSTAPPKENNVSMHVRAPFSVLQLTSARLRTKTSSGFVCSSGTPMRHTVSLKFFIKVDLARLPDLLQSAEKNLRTIGCMSVPTNTMKHNSCAGPPSPLSISTLSDMCCADNKRCLVSPSIQRFLRFTGFRMDTSPHFGTHNAGMSERATILSVSRSRRP</sequence>
<proteinExistence type="predicted"/>
<accession>F8TC57</accession>
<evidence type="ECO:0000313" key="3">
    <source>
        <dbReference type="Proteomes" id="UP000095860"/>
    </source>
</evidence>
<gene>
    <name evidence="1" type="primary">ORF361</name>
</gene>
<reference evidence="1 3" key="1">
    <citation type="journal article" date="2011" name="Virus Genes">
        <title>Comparative genomic sequence analysis of the Marek's disease vaccine strain SB-1.</title>
        <authorList>
            <person name="Spatz S.J."/>
            <person name="Schat K.A."/>
        </authorList>
    </citation>
    <scope>NUCLEOTIDE SEQUENCE [LARGE SCALE GENOMIC DNA]</scope>
    <source>
        <strain evidence="1">SB-1</strain>
    </source>
</reference>
<dbReference type="EMBL" id="MH939248">
    <property type="protein sequence ID" value="QEY02286.1"/>
    <property type="molecule type" value="Genomic_DNA"/>
</dbReference>
<dbReference type="RefSeq" id="YP_010795659.1">
    <property type="nucleotide sequence ID" value="NC_075702.1"/>
</dbReference>
<keyword evidence="3" id="KW-1185">Reference proteome</keyword>
<organism evidence="1 3">
    <name type="scientific">Gallid alphaherpesvirus 3</name>
    <dbReference type="NCBI Taxonomy" id="35250"/>
    <lineage>
        <taxon>Viruses</taxon>
        <taxon>Duplodnaviria</taxon>
        <taxon>Heunggongvirae</taxon>
        <taxon>Peploviricota</taxon>
        <taxon>Herviviricetes</taxon>
        <taxon>Herpesvirales</taxon>
        <taxon>Orthoherpesviridae</taxon>
        <taxon>Alphaherpesvirinae</taxon>
        <taxon>Mardivirus</taxon>
        <taxon>Mardivirus gallidalpha3</taxon>
    </lineage>
</organism>
<dbReference type="Proteomes" id="UP000095860">
    <property type="component" value="Segment"/>
</dbReference>
<dbReference type="KEGG" id="vg:80532819"/>
<dbReference type="GeneID" id="80532819"/>
<dbReference type="EMBL" id="HQ840738">
    <property type="protein sequence ID" value="AEI00268.1"/>
    <property type="molecule type" value="Genomic_DNA"/>
</dbReference>
<name>F8TC57_9ALPH</name>